<evidence type="ECO:0000313" key="1">
    <source>
        <dbReference type="EMBL" id="PON53700.1"/>
    </source>
</evidence>
<reference evidence="2" key="1">
    <citation type="submission" date="2016-06" db="EMBL/GenBank/DDBJ databases">
        <title>Parallel loss of symbiosis genes in relatives of nitrogen-fixing non-legume Parasponia.</title>
        <authorList>
            <person name="Van Velzen R."/>
            <person name="Holmer R."/>
            <person name="Bu F."/>
            <person name="Rutten L."/>
            <person name="Van Zeijl A."/>
            <person name="Liu W."/>
            <person name="Santuari L."/>
            <person name="Cao Q."/>
            <person name="Sharma T."/>
            <person name="Shen D."/>
            <person name="Roswanjaya Y."/>
            <person name="Wardhani T."/>
            <person name="Kalhor M.S."/>
            <person name="Jansen J."/>
            <person name="Van den Hoogen J."/>
            <person name="Gungor B."/>
            <person name="Hartog M."/>
            <person name="Hontelez J."/>
            <person name="Verver J."/>
            <person name="Yang W.-C."/>
            <person name="Schijlen E."/>
            <person name="Repin R."/>
            <person name="Schilthuizen M."/>
            <person name="Schranz E."/>
            <person name="Heidstra R."/>
            <person name="Miyata K."/>
            <person name="Fedorova E."/>
            <person name="Kohlen W."/>
            <person name="Bisseling T."/>
            <person name="Smit S."/>
            <person name="Geurts R."/>
        </authorList>
    </citation>
    <scope>NUCLEOTIDE SEQUENCE [LARGE SCALE GENOMIC DNA]</scope>
    <source>
        <strain evidence="2">cv. WU1-14</strain>
    </source>
</reference>
<gene>
    <name evidence="1" type="ORF">PanWU01x14_200420</name>
</gene>
<accession>A0A2P5BY46</accession>
<dbReference type="AlphaFoldDB" id="A0A2P5BY46"/>
<sequence>MFTSHWQLPTAFLNVSGDKVAFLLPPVLFSCEIAMMSRRHCSM</sequence>
<protein>
    <submittedName>
        <fullName evidence="1">Uncharacterized protein</fullName>
    </submittedName>
</protein>
<name>A0A2P5BY46_PARAD</name>
<dbReference type="EMBL" id="JXTB01000203">
    <property type="protein sequence ID" value="PON53700.1"/>
    <property type="molecule type" value="Genomic_DNA"/>
</dbReference>
<proteinExistence type="predicted"/>
<dbReference type="OrthoDB" id="10435835at2759"/>
<keyword evidence="2" id="KW-1185">Reference proteome</keyword>
<dbReference type="Proteomes" id="UP000237105">
    <property type="component" value="Unassembled WGS sequence"/>
</dbReference>
<evidence type="ECO:0000313" key="2">
    <source>
        <dbReference type="Proteomes" id="UP000237105"/>
    </source>
</evidence>
<organism evidence="1 2">
    <name type="scientific">Parasponia andersonii</name>
    <name type="common">Sponia andersonii</name>
    <dbReference type="NCBI Taxonomy" id="3476"/>
    <lineage>
        <taxon>Eukaryota</taxon>
        <taxon>Viridiplantae</taxon>
        <taxon>Streptophyta</taxon>
        <taxon>Embryophyta</taxon>
        <taxon>Tracheophyta</taxon>
        <taxon>Spermatophyta</taxon>
        <taxon>Magnoliopsida</taxon>
        <taxon>eudicotyledons</taxon>
        <taxon>Gunneridae</taxon>
        <taxon>Pentapetalae</taxon>
        <taxon>rosids</taxon>
        <taxon>fabids</taxon>
        <taxon>Rosales</taxon>
        <taxon>Cannabaceae</taxon>
        <taxon>Parasponia</taxon>
    </lineage>
</organism>
<comment type="caution">
    <text evidence="1">The sequence shown here is derived from an EMBL/GenBank/DDBJ whole genome shotgun (WGS) entry which is preliminary data.</text>
</comment>